<dbReference type="NCBIfam" id="TIGR01221">
    <property type="entry name" value="rmlC"/>
    <property type="match status" value="1"/>
</dbReference>
<dbReference type="SUPFAM" id="SSF51182">
    <property type="entry name" value="RmlC-like cupins"/>
    <property type="match status" value="1"/>
</dbReference>
<dbReference type="OrthoDB" id="9800680at2"/>
<gene>
    <name evidence="8" type="ORF">LPB3_01845</name>
</gene>
<protein>
    <recommendedName>
        <fullName evidence="4 7">dTDP-4-dehydrorhamnose 3,5-epimerase</fullName>
        <ecNumber evidence="3 7">5.1.3.13</ecNumber>
    </recommendedName>
    <alternativeName>
        <fullName evidence="7">Thymidine diphospho-4-keto-rhamnose 3,5-epimerase</fullName>
    </alternativeName>
</protein>
<dbReference type="Pfam" id="PF00908">
    <property type="entry name" value="dTDP_sugar_isom"/>
    <property type="match status" value="1"/>
</dbReference>
<comment type="catalytic activity">
    <reaction evidence="1 7">
        <text>dTDP-4-dehydro-6-deoxy-alpha-D-glucose = dTDP-4-dehydro-beta-L-rhamnose</text>
        <dbReference type="Rhea" id="RHEA:16969"/>
        <dbReference type="ChEBI" id="CHEBI:57649"/>
        <dbReference type="ChEBI" id="CHEBI:62830"/>
        <dbReference type="EC" id="5.1.3.13"/>
    </reaction>
</comment>
<dbReference type="CDD" id="cd00438">
    <property type="entry name" value="cupin_RmlC"/>
    <property type="match status" value="1"/>
</dbReference>
<evidence type="ECO:0000313" key="9">
    <source>
        <dbReference type="Proteomes" id="UP000092584"/>
    </source>
</evidence>
<sequence length="189" mass="21910">MKVTETFLKGCFVIEPTIYKDERGSFLLNYNKEEFIKNTGLNIDFVLENESVSQYGVIRGLHLQRGEFSQAKLVRVTKGKILDVIVDVRPNSETFKQSFSIELSEFENKQLFVPRGFLHGFAALEDNTTVNYKCDNYYNPDAEDGVIYNDTELNIDWKLNEDDIILSEKDHNLKVFTVFKLFLDQNSLL</sequence>
<dbReference type="RefSeq" id="WP_065317898.1">
    <property type="nucleotide sequence ID" value="NZ_CP017477.1"/>
</dbReference>
<dbReference type="Gene3D" id="2.60.120.10">
    <property type="entry name" value="Jelly Rolls"/>
    <property type="match status" value="1"/>
</dbReference>
<reference evidence="9" key="1">
    <citation type="submission" date="2016-02" db="EMBL/GenBank/DDBJ databases">
        <authorList>
            <person name="Shin S.-K."/>
            <person name="Yi H."/>
            <person name="Kim E."/>
        </authorList>
    </citation>
    <scope>NUCLEOTIDE SEQUENCE [LARGE SCALE GENOMIC DNA]</scope>
    <source>
        <strain evidence="9">LPB0003</strain>
    </source>
</reference>
<comment type="pathway">
    <text evidence="7">Carbohydrate biosynthesis; dTDP-L-rhamnose biosynthesis.</text>
</comment>
<dbReference type="GO" id="GO:0005829">
    <property type="term" value="C:cytosol"/>
    <property type="evidence" value="ECO:0007669"/>
    <property type="project" value="TreeGrafter"/>
</dbReference>
<comment type="caution">
    <text evidence="8">The sequence shown here is derived from an EMBL/GenBank/DDBJ whole genome shotgun (WGS) entry which is preliminary data.</text>
</comment>
<dbReference type="EC" id="5.1.3.13" evidence="3 7"/>
<dbReference type="GO" id="GO:0019305">
    <property type="term" value="P:dTDP-rhamnose biosynthetic process"/>
    <property type="evidence" value="ECO:0007669"/>
    <property type="project" value="UniProtKB-UniRule"/>
</dbReference>
<dbReference type="InterPro" id="IPR011051">
    <property type="entry name" value="RmlC_Cupin_sf"/>
</dbReference>
<organism evidence="8 9">
    <name type="scientific">Polaribacter vadi</name>
    <dbReference type="NCBI Taxonomy" id="1774273"/>
    <lineage>
        <taxon>Bacteria</taxon>
        <taxon>Pseudomonadati</taxon>
        <taxon>Bacteroidota</taxon>
        <taxon>Flavobacteriia</taxon>
        <taxon>Flavobacteriales</taxon>
        <taxon>Flavobacteriaceae</taxon>
    </lineage>
</organism>
<dbReference type="STRING" id="1774273.LPB03_08460"/>
<dbReference type="InterPro" id="IPR014710">
    <property type="entry name" value="RmlC-like_jellyroll"/>
</dbReference>
<comment type="function">
    <text evidence="2 7">Catalyzes the epimerization of the C3' and C5'positions of dTDP-6-deoxy-D-xylo-4-hexulose, forming dTDP-6-deoxy-L-lyxo-4-hexulose.</text>
</comment>
<evidence type="ECO:0000256" key="5">
    <source>
        <dbReference type="PIRSR" id="PIRSR600888-1"/>
    </source>
</evidence>
<evidence type="ECO:0000256" key="2">
    <source>
        <dbReference type="ARBA" id="ARBA00001997"/>
    </source>
</evidence>
<feature type="active site" description="Proton acceptor" evidence="5">
    <location>
        <position position="62"/>
    </location>
</feature>
<dbReference type="KEGG" id="pob:LPB03_08460"/>
<dbReference type="GO" id="GO:0008830">
    <property type="term" value="F:dTDP-4-dehydrorhamnose 3,5-epimerase activity"/>
    <property type="evidence" value="ECO:0007669"/>
    <property type="project" value="UniProtKB-UniRule"/>
</dbReference>
<feature type="site" description="Participates in a stacking interaction with the thymidine ring of dTDP-4-oxo-6-deoxyglucose" evidence="6">
    <location>
        <position position="138"/>
    </location>
</feature>
<dbReference type="PANTHER" id="PTHR21047">
    <property type="entry name" value="DTDP-6-DEOXY-D-GLUCOSE-3,5 EPIMERASE"/>
    <property type="match status" value="1"/>
</dbReference>
<dbReference type="Proteomes" id="UP000092584">
    <property type="component" value="Unassembled WGS sequence"/>
</dbReference>
<evidence type="ECO:0000256" key="7">
    <source>
        <dbReference type="RuleBase" id="RU364069"/>
    </source>
</evidence>
<name>A0A1B8U2S3_9FLAO</name>
<keyword evidence="9" id="KW-1185">Reference proteome</keyword>
<feature type="active site" description="Proton donor" evidence="5">
    <location>
        <position position="132"/>
    </location>
</feature>
<proteinExistence type="inferred from homology"/>
<keyword evidence="7" id="KW-0413">Isomerase</keyword>
<evidence type="ECO:0000256" key="6">
    <source>
        <dbReference type="PIRSR" id="PIRSR600888-3"/>
    </source>
</evidence>
<comment type="subunit">
    <text evidence="7">Homodimer.</text>
</comment>
<dbReference type="EMBL" id="LSFM01000003">
    <property type="protein sequence ID" value="OBY66187.1"/>
    <property type="molecule type" value="Genomic_DNA"/>
</dbReference>
<comment type="similarity">
    <text evidence="7">Belongs to the dTDP-4-dehydrorhamnose 3,5-epimerase family.</text>
</comment>
<accession>A0A1B8U2S3</accession>
<evidence type="ECO:0000256" key="3">
    <source>
        <dbReference type="ARBA" id="ARBA00012098"/>
    </source>
</evidence>
<evidence type="ECO:0000256" key="1">
    <source>
        <dbReference type="ARBA" id="ARBA00001298"/>
    </source>
</evidence>
<evidence type="ECO:0000313" key="8">
    <source>
        <dbReference type="EMBL" id="OBY66187.1"/>
    </source>
</evidence>
<dbReference type="InterPro" id="IPR000888">
    <property type="entry name" value="RmlC-like"/>
</dbReference>
<dbReference type="PANTHER" id="PTHR21047:SF2">
    <property type="entry name" value="THYMIDINE DIPHOSPHO-4-KETO-RHAMNOSE 3,5-EPIMERASE"/>
    <property type="match status" value="1"/>
</dbReference>
<evidence type="ECO:0000256" key="4">
    <source>
        <dbReference type="ARBA" id="ARBA00019595"/>
    </source>
</evidence>
<dbReference type="GO" id="GO:0000271">
    <property type="term" value="P:polysaccharide biosynthetic process"/>
    <property type="evidence" value="ECO:0007669"/>
    <property type="project" value="TreeGrafter"/>
</dbReference>
<dbReference type="AlphaFoldDB" id="A0A1B8U2S3"/>
<dbReference type="UniPathway" id="UPA00124"/>